<comment type="subcellular location">
    <subcellularLocation>
        <location evidence="1">Membrane</location>
        <topology evidence="1">Multi-pass membrane protein</topology>
    </subcellularLocation>
</comment>
<feature type="compositionally biased region" description="Basic and acidic residues" evidence="6">
    <location>
        <begin position="1063"/>
        <end position="1074"/>
    </location>
</feature>
<proteinExistence type="predicted"/>
<dbReference type="GO" id="GO:0098703">
    <property type="term" value="P:calcium ion import across plasma membrane"/>
    <property type="evidence" value="ECO:0007669"/>
    <property type="project" value="TreeGrafter"/>
</dbReference>
<evidence type="ECO:0000313" key="9">
    <source>
        <dbReference type="EMBL" id="GES81634.1"/>
    </source>
</evidence>
<keyword evidence="3" id="KW-0677">Repeat</keyword>
<feature type="region of interest" description="Disordered" evidence="6">
    <location>
        <begin position="1055"/>
        <end position="1090"/>
    </location>
</feature>
<keyword evidence="5 7" id="KW-0472">Membrane</keyword>
<evidence type="ECO:0000256" key="6">
    <source>
        <dbReference type="SAM" id="MobiDB-lite"/>
    </source>
</evidence>
<dbReference type="PANTHER" id="PTHR10582">
    <property type="entry name" value="TRANSIENT RECEPTOR POTENTIAL ION CHANNEL PROTEIN"/>
    <property type="match status" value="1"/>
</dbReference>
<gene>
    <name evidence="9" type="ORF">RCL2_000887900</name>
</gene>
<dbReference type="InterPro" id="IPR036322">
    <property type="entry name" value="WD40_repeat_dom_sf"/>
</dbReference>
<dbReference type="InterPro" id="IPR005821">
    <property type="entry name" value="Ion_trans_dom"/>
</dbReference>
<dbReference type="Gene3D" id="1.10.287.70">
    <property type="match status" value="1"/>
</dbReference>
<evidence type="ECO:0000259" key="8">
    <source>
        <dbReference type="Pfam" id="PF00520"/>
    </source>
</evidence>
<dbReference type="EMBL" id="BLAL01000058">
    <property type="protein sequence ID" value="GES81634.1"/>
    <property type="molecule type" value="Genomic_DNA"/>
</dbReference>
<dbReference type="Pfam" id="PF00520">
    <property type="entry name" value="Ion_trans"/>
    <property type="match status" value="1"/>
</dbReference>
<feature type="transmembrane region" description="Helical" evidence="7">
    <location>
        <begin position="788"/>
        <end position="814"/>
    </location>
</feature>
<feature type="transmembrane region" description="Helical" evidence="7">
    <location>
        <begin position="765"/>
        <end position="782"/>
    </location>
</feature>
<organism evidence="9 10">
    <name type="scientific">Rhizophagus clarus</name>
    <dbReference type="NCBI Taxonomy" id="94130"/>
    <lineage>
        <taxon>Eukaryota</taxon>
        <taxon>Fungi</taxon>
        <taxon>Fungi incertae sedis</taxon>
        <taxon>Mucoromycota</taxon>
        <taxon>Glomeromycotina</taxon>
        <taxon>Glomeromycetes</taxon>
        <taxon>Glomerales</taxon>
        <taxon>Glomeraceae</taxon>
        <taxon>Rhizophagus</taxon>
    </lineage>
</organism>
<dbReference type="SUPFAM" id="SSF50978">
    <property type="entry name" value="WD40 repeat-like"/>
    <property type="match status" value="1"/>
</dbReference>
<evidence type="ECO:0000256" key="1">
    <source>
        <dbReference type="ARBA" id="ARBA00004141"/>
    </source>
</evidence>
<evidence type="ECO:0000256" key="3">
    <source>
        <dbReference type="ARBA" id="ARBA00022737"/>
    </source>
</evidence>
<evidence type="ECO:0000256" key="5">
    <source>
        <dbReference type="ARBA" id="ARBA00023136"/>
    </source>
</evidence>
<feature type="transmembrane region" description="Helical" evidence="7">
    <location>
        <begin position="892"/>
        <end position="917"/>
    </location>
</feature>
<comment type="caution">
    <text evidence="9">The sequence shown here is derived from an EMBL/GenBank/DDBJ whole genome shotgun (WGS) entry which is preliminary data.</text>
</comment>
<sequence length="1090" mass="129042">MDETQNNTSTSETKIDISDNIKEHWEEIEKIPSEKKDDTFEKHRKSICRIFVSQYMDDTSTYNKEYGSDDYVVTYSSEDKSVLGWSIKENGPQPDIYFKIDEIDRIDKLELDYSVLSKKILLLCDKDNPSRRAAIGFLPNGDLIQVLGNDCKIYKYCFTDKPKNTVPWEYSQINDIKILKSINKQHILDCTIYQTKLFLFVYVTDPYKALQIDLLTMNLEKEYHGFCTYMEPHITTNKNQTLLATFEYDETHIYSMENGMLIYKCGHYSHHDFFGRVEFITLKNTERLFICHPNDSKLVDPYQAYDEIDIFDDFNDTNVITKLNRKIFINNDNVCVTNGINGIDENKLQQLSNKIIYRNSIYTLSTFKIVQSMLNEIIDQDGIKMFVAPSYPDKIVLKNKVEIKPFGARKIVYYKNDNFDYIEIEKNNGHRIKNHGNIYDMNELYKQLIGKILKNEFDDSKHSIPPPTFLYRDVVDDVINDNLVSPKFGIEMLKTAIKEKDQDAIKRIFESTQDYSENYMTIISLNLAELCDHYPDFIIKYISRTSIMVSPYCGCIGDSKNTSLHSYTNIVYIKESNAENNYFKHISATYKRLIRYLRIKEEIHTVSFIVPFPQICVYQDDSKYNDHENKDHDTILKKVITGIKIIMMIPKSNSIWNKFLYKPKSILFCNIDSKNFYNWWNFAAIIDFKWKTFGRVYYYLIWLFYTIFYVCYSLASTLEQKSIPDFYFKLFFIISIIFASIFLIFEIRQCLWNYKCYFKDIWNLFDMRAYLLPIIASIFWLISKNQPLWLTAISIIFALIFYNIGYAQAFFIILRSNSINDDNNPRNVATKYDFVNPDGTISNTTTIIQDPDSNTNLFNWFPTSLLAVYKLLTGDSGSLSSFTYREHSVMTILLVTFTFFTVIYLMNLFIGLLNLAINDYNKKEEFLLQKAQIIMEIELFYMLPCQRNNKKWFPDWIYYDIPVTEIRKLINAIDNKQTVFNYPPFISKELRDIVVLTNDNEKQKKEELVQELKEKINELKKQNNKLEKQIEQTKEELTKQNVELKQQMEQQMERIMKYIGVEQDNKEERDNKEEQDNEEQQDNKLEKQTE</sequence>
<name>A0A8H3QM54_9GLOM</name>
<dbReference type="InterPro" id="IPR024862">
    <property type="entry name" value="TRPV"/>
</dbReference>
<keyword evidence="2 7" id="KW-0812">Transmembrane</keyword>
<evidence type="ECO:0000256" key="4">
    <source>
        <dbReference type="ARBA" id="ARBA00022989"/>
    </source>
</evidence>
<dbReference type="GO" id="GO:0005216">
    <property type="term" value="F:monoatomic ion channel activity"/>
    <property type="evidence" value="ECO:0007669"/>
    <property type="project" value="InterPro"/>
</dbReference>
<evidence type="ECO:0000256" key="7">
    <source>
        <dbReference type="SAM" id="Phobius"/>
    </source>
</evidence>
<dbReference type="PANTHER" id="PTHR10582:SF2">
    <property type="entry name" value="INACTIVE"/>
    <property type="match status" value="1"/>
</dbReference>
<evidence type="ECO:0000256" key="2">
    <source>
        <dbReference type="ARBA" id="ARBA00022692"/>
    </source>
</evidence>
<feature type="transmembrane region" description="Helical" evidence="7">
    <location>
        <begin position="727"/>
        <end position="745"/>
    </location>
</feature>
<dbReference type="GO" id="GO:0005886">
    <property type="term" value="C:plasma membrane"/>
    <property type="evidence" value="ECO:0007669"/>
    <property type="project" value="TreeGrafter"/>
</dbReference>
<protein>
    <recommendedName>
        <fullName evidence="8">Ion transport domain-containing protein</fullName>
    </recommendedName>
</protein>
<keyword evidence="4 7" id="KW-1133">Transmembrane helix</keyword>
<feature type="transmembrane region" description="Helical" evidence="7">
    <location>
        <begin position="696"/>
        <end position="715"/>
    </location>
</feature>
<dbReference type="OrthoDB" id="2379085at2759"/>
<dbReference type="AlphaFoldDB" id="A0A8H3QM54"/>
<evidence type="ECO:0000313" key="10">
    <source>
        <dbReference type="Proteomes" id="UP000615446"/>
    </source>
</evidence>
<dbReference type="Proteomes" id="UP000615446">
    <property type="component" value="Unassembled WGS sequence"/>
</dbReference>
<feature type="domain" description="Ion transport" evidence="8">
    <location>
        <begin position="791"/>
        <end position="924"/>
    </location>
</feature>
<reference evidence="9" key="1">
    <citation type="submission" date="2019-10" db="EMBL/GenBank/DDBJ databases">
        <title>Conservation and host-specific expression of non-tandemly repeated heterogenous ribosome RNA gene in arbuscular mycorrhizal fungi.</title>
        <authorList>
            <person name="Maeda T."/>
            <person name="Kobayashi Y."/>
            <person name="Nakagawa T."/>
            <person name="Ezawa T."/>
            <person name="Yamaguchi K."/>
            <person name="Bino T."/>
            <person name="Nishimoto Y."/>
            <person name="Shigenobu S."/>
            <person name="Kawaguchi M."/>
        </authorList>
    </citation>
    <scope>NUCLEOTIDE SEQUENCE</scope>
    <source>
        <strain evidence="9">HR1</strain>
    </source>
</reference>
<accession>A0A8H3QM54</accession>
<feature type="compositionally biased region" description="Basic and acidic residues" evidence="6">
    <location>
        <begin position="1081"/>
        <end position="1090"/>
    </location>
</feature>